<dbReference type="WBParaSite" id="PS1159_v2.g12933.t1">
    <property type="protein sequence ID" value="PS1159_v2.g12933.t1"/>
    <property type="gene ID" value="PS1159_v2.g12933"/>
</dbReference>
<protein>
    <submittedName>
        <fullName evidence="2">SCP domain-containing protein</fullName>
    </submittedName>
</protein>
<dbReference type="Proteomes" id="UP000887580">
    <property type="component" value="Unplaced"/>
</dbReference>
<organism evidence="1 2">
    <name type="scientific">Panagrolaimus sp. PS1159</name>
    <dbReference type="NCBI Taxonomy" id="55785"/>
    <lineage>
        <taxon>Eukaryota</taxon>
        <taxon>Metazoa</taxon>
        <taxon>Ecdysozoa</taxon>
        <taxon>Nematoda</taxon>
        <taxon>Chromadorea</taxon>
        <taxon>Rhabditida</taxon>
        <taxon>Tylenchina</taxon>
        <taxon>Panagrolaimomorpha</taxon>
        <taxon>Panagrolaimoidea</taxon>
        <taxon>Panagrolaimidae</taxon>
        <taxon>Panagrolaimus</taxon>
    </lineage>
</organism>
<evidence type="ECO:0000313" key="2">
    <source>
        <dbReference type="WBParaSite" id="PS1159_v2.g12933.t1"/>
    </source>
</evidence>
<sequence length="279" mass="31154">MHFRYDVADYDAFLETGLSNQQQYGGSFGLTSSLFLARSPVYTGIQRLDIYNSNASTVGCAMYDCDIATKYGNSYLGNFTTQIMCSVDPKVQFGEEIYEVASSATNYIPPSEDVICQDGIFVIQHRETIMAKINEIRSKIADGTYELQNGEIALKVWSCDEEAAIGATLSSLSCDNTLYDSATEFHKIVHQTTMWIKIDDINGFVDQIINEFFVSNSNFNFLSTSSIYSTQYPAAFALSDQATSFACNAKPCFQNGSIDWHFVCRAKPEIQNNTPLYQI</sequence>
<reference evidence="2" key="1">
    <citation type="submission" date="2022-11" db="UniProtKB">
        <authorList>
            <consortium name="WormBaseParasite"/>
        </authorList>
    </citation>
    <scope>IDENTIFICATION</scope>
</reference>
<evidence type="ECO:0000313" key="1">
    <source>
        <dbReference type="Proteomes" id="UP000887580"/>
    </source>
</evidence>
<accession>A0AC35F473</accession>
<name>A0AC35F473_9BILA</name>
<proteinExistence type="predicted"/>